<evidence type="ECO:0000256" key="3">
    <source>
        <dbReference type="ARBA" id="ARBA00022741"/>
    </source>
</evidence>
<keyword evidence="4" id="KW-0067">ATP-binding</keyword>
<comment type="caution">
    <text evidence="6">The sequence shown here is derived from an EMBL/GenBank/DDBJ whole genome shotgun (WGS) entry which is preliminary data.</text>
</comment>
<dbReference type="InterPro" id="IPR036565">
    <property type="entry name" value="Mur-like_cat_sf"/>
</dbReference>
<evidence type="ECO:0000313" key="6">
    <source>
        <dbReference type="EMBL" id="KAJ0970505.1"/>
    </source>
</evidence>
<dbReference type="EMBL" id="JAGGNH010000006">
    <property type="protein sequence ID" value="KAJ0970505.1"/>
    <property type="molecule type" value="Genomic_DNA"/>
</dbReference>
<comment type="similarity">
    <text evidence="1">Belongs to the folylpolyglutamate synthase family.</text>
</comment>
<dbReference type="Gene3D" id="3.40.1190.10">
    <property type="entry name" value="Mur-like, catalytic domain"/>
    <property type="match status" value="1"/>
</dbReference>
<dbReference type="PANTHER" id="PTHR11136">
    <property type="entry name" value="FOLYLPOLYGLUTAMATE SYNTHASE-RELATED"/>
    <property type="match status" value="1"/>
</dbReference>
<organism evidence="6 7">
    <name type="scientific">Dioscorea zingiberensis</name>
    <dbReference type="NCBI Taxonomy" id="325984"/>
    <lineage>
        <taxon>Eukaryota</taxon>
        <taxon>Viridiplantae</taxon>
        <taxon>Streptophyta</taxon>
        <taxon>Embryophyta</taxon>
        <taxon>Tracheophyta</taxon>
        <taxon>Spermatophyta</taxon>
        <taxon>Magnoliopsida</taxon>
        <taxon>Liliopsida</taxon>
        <taxon>Dioscoreales</taxon>
        <taxon>Dioscoreaceae</taxon>
        <taxon>Dioscorea</taxon>
    </lineage>
</organism>
<reference evidence="6" key="2">
    <citation type="journal article" date="2022" name="Hortic Res">
        <title>The genome of Dioscorea zingiberensis sheds light on the biosynthesis, origin and evolution of the medicinally important diosgenin saponins.</title>
        <authorList>
            <person name="Li Y."/>
            <person name="Tan C."/>
            <person name="Li Z."/>
            <person name="Guo J."/>
            <person name="Li S."/>
            <person name="Chen X."/>
            <person name="Wang C."/>
            <person name="Dai X."/>
            <person name="Yang H."/>
            <person name="Song W."/>
            <person name="Hou L."/>
            <person name="Xu J."/>
            <person name="Tong Z."/>
            <person name="Xu A."/>
            <person name="Yuan X."/>
            <person name="Wang W."/>
            <person name="Yang Q."/>
            <person name="Chen L."/>
            <person name="Sun Z."/>
            <person name="Wang K."/>
            <person name="Pan B."/>
            <person name="Chen J."/>
            <person name="Bao Y."/>
            <person name="Liu F."/>
            <person name="Qi X."/>
            <person name="Gang D.R."/>
            <person name="Wen J."/>
            <person name="Li J."/>
        </authorList>
    </citation>
    <scope>NUCLEOTIDE SEQUENCE</scope>
    <source>
        <strain evidence="6">Dzin_1.0</strain>
    </source>
</reference>
<feature type="chain" id="PRO_5038549422" evidence="5">
    <location>
        <begin position="17"/>
        <end position="204"/>
    </location>
</feature>
<accession>A0A9D5CD08</accession>
<evidence type="ECO:0000256" key="4">
    <source>
        <dbReference type="ARBA" id="ARBA00022840"/>
    </source>
</evidence>
<dbReference type="OrthoDB" id="5212574at2759"/>
<sequence length="204" mass="22804">MSFSHWLALFVPRLFSSSPPPSSLSSSHSCPFSSPAIDLGLHDHDHDHHRQWSRLLEEVAEKKDLELEGSGNHHRHHSHGEDLEMTSMEPILHNCGLRTGLFTSLHLIDVRERFRLDGLEIYEEKFLAYFWWCWDRLQIGGNSSESCKGDANGVGDSSVAVAAVDGVVNRGDGANKTGPPLKKQEEALILILRPQQGAYMTIIV</sequence>
<dbReference type="GO" id="GO:0005829">
    <property type="term" value="C:cytosol"/>
    <property type="evidence" value="ECO:0007669"/>
    <property type="project" value="TreeGrafter"/>
</dbReference>
<reference evidence="6" key="1">
    <citation type="submission" date="2021-03" db="EMBL/GenBank/DDBJ databases">
        <authorList>
            <person name="Li Z."/>
            <person name="Yang C."/>
        </authorList>
    </citation>
    <scope>NUCLEOTIDE SEQUENCE</scope>
    <source>
        <strain evidence="6">Dzin_1.0</strain>
        <tissue evidence="6">Leaf</tissue>
    </source>
</reference>
<evidence type="ECO:0000256" key="2">
    <source>
        <dbReference type="ARBA" id="ARBA00022598"/>
    </source>
</evidence>
<keyword evidence="3" id="KW-0547">Nucleotide-binding</keyword>
<evidence type="ECO:0000256" key="5">
    <source>
        <dbReference type="SAM" id="SignalP"/>
    </source>
</evidence>
<dbReference type="PANTHER" id="PTHR11136:SF16">
    <property type="entry name" value="FOLYLPOLYGLUTAMATE SYNTHASE"/>
    <property type="match status" value="1"/>
</dbReference>
<protein>
    <submittedName>
        <fullName evidence="6">Uncharacterized protein</fullName>
    </submittedName>
</protein>
<proteinExistence type="inferred from homology"/>
<name>A0A9D5CD08_9LILI</name>
<feature type="signal peptide" evidence="5">
    <location>
        <begin position="1"/>
        <end position="16"/>
    </location>
</feature>
<dbReference type="GO" id="GO:0005524">
    <property type="term" value="F:ATP binding"/>
    <property type="evidence" value="ECO:0007669"/>
    <property type="project" value="UniProtKB-KW"/>
</dbReference>
<gene>
    <name evidence="6" type="ORF">J5N97_023382</name>
</gene>
<dbReference type="GO" id="GO:0004326">
    <property type="term" value="F:tetrahydrofolylpolyglutamate synthase activity"/>
    <property type="evidence" value="ECO:0007669"/>
    <property type="project" value="InterPro"/>
</dbReference>
<dbReference type="GO" id="GO:0005739">
    <property type="term" value="C:mitochondrion"/>
    <property type="evidence" value="ECO:0007669"/>
    <property type="project" value="TreeGrafter"/>
</dbReference>
<keyword evidence="2" id="KW-0436">Ligase</keyword>
<evidence type="ECO:0000256" key="1">
    <source>
        <dbReference type="ARBA" id="ARBA00008276"/>
    </source>
</evidence>
<dbReference type="InterPro" id="IPR001645">
    <property type="entry name" value="Folylpolyglutamate_synth"/>
</dbReference>
<dbReference type="AlphaFoldDB" id="A0A9D5CD08"/>
<dbReference type="Proteomes" id="UP001085076">
    <property type="component" value="Miscellaneous, Linkage group lg06"/>
</dbReference>
<dbReference type="SUPFAM" id="SSF53623">
    <property type="entry name" value="MurD-like peptide ligases, catalytic domain"/>
    <property type="match status" value="1"/>
</dbReference>
<keyword evidence="7" id="KW-1185">Reference proteome</keyword>
<keyword evidence="5" id="KW-0732">Signal</keyword>
<evidence type="ECO:0000313" key="7">
    <source>
        <dbReference type="Proteomes" id="UP001085076"/>
    </source>
</evidence>